<evidence type="ECO:0000313" key="1">
    <source>
        <dbReference type="EMBL" id="KAG3216374.1"/>
    </source>
</evidence>
<proteinExistence type="predicted"/>
<gene>
    <name evidence="1" type="ORF">PC129_g12758</name>
</gene>
<organism evidence="1 2">
    <name type="scientific">Phytophthora cactorum</name>
    <dbReference type="NCBI Taxonomy" id="29920"/>
    <lineage>
        <taxon>Eukaryota</taxon>
        <taxon>Sar</taxon>
        <taxon>Stramenopiles</taxon>
        <taxon>Oomycota</taxon>
        <taxon>Peronosporomycetes</taxon>
        <taxon>Peronosporales</taxon>
        <taxon>Peronosporaceae</taxon>
        <taxon>Phytophthora</taxon>
    </lineage>
</organism>
<dbReference type="AlphaFoldDB" id="A0A8T1HU17"/>
<accession>A0A8T1HU17</accession>
<dbReference type="Proteomes" id="UP000760860">
    <property type="component" value="Unassembled WGS sequence"/>
</dbReference>
<comment type="caution">
    <text evidence="1">The sequence shown here is derived from an EMBL/GenBank/DDBJ whole genome shotgun (WGS) entry which is preliminary data.</text>
</comment>
<reference evidence="1" key="1">
    <citation type="submission" date="2018-05" db="EMBL/GenBank/DDBJ databases">
        <title>Effector identification in a new, highly contiguous assembly of the strawberry crown rot pathogen Phytophthora cactorum.</title>
        <authorList>
            <person name="Armitage A.D."/>
            <person name="Nellist C.F."/>
            <person name="Bates H."/>
            <person name="Vickerstaff R.J."/>
            <person name="Harrison R.J."/>
        </authorList>
    </citation>
    <scope>NUCLEOTIDE SEQUENCE</scope>
    <source>
        <strain evidence="1">P421</strain>
    </source>
</reference>
<protein>
    <submittedName>
        <fullName evidence="1">Uncharacterized protein</fullName>
    </submittedName>
</protein>
<evidence type="ECO:0000313" key="2">
    <source>
        <dbReference type="Proteomes" id="UP000760860"/>
    </source>
</evidence>
<sequence length="54" mass="6521">MMHNLVKLSLSRLDAQSYRKLHDVKEASLWMQRLDHSTTQNKRCRCIFRDEESD</sequence>
<dbReference type="EMBL" id="RCMV01000488">
    <property type="protein sequence ID" value="KAG3216374.1"/>
    <property type="molecule type" value="Genomic_DNA"/>
</dbReference>
<name>A0A8T1HU17_9STRA</name>